<evidence type="ECO:0008006" key="4">
    <source>
        <dbReference type="Google" id="ProtNLM"/>
    </source>
</evidence>
<keyword evidence="1" id="KW-1133">Transmembrane helix</keyword>
<feature type="transmembrane region" description="Helical" evidence="1">
    <location>
        <begin position="6"/>
        <end position="33"/>
    </location>
</feature>
<comment type="caution">
    <text evidence="2">The sequence shown here is derived from an EMBL/GenBank/DDBJ whole genome shotgun (WGS) entry which is preliminary data.</text>
</comment>
<keyword evidence="1" id="KW-0472">Membrane</keyword>
<accession>U2SPX6</accession>
<dbReference type="Pfam" id="PF06197">
    <property type="entry name" value="DUF998"/>
    <property type="match status" value="1"/>
</dbReference>
<reference evidence="2 3" key="1">
    <citation type="submission" date="2013-08" db="EMBL/GenBank/DDBJ databases">
        <authorList>
            <person name="Weinstock G."/>
            <person name="Sodergren E."/>
            <person name="Wylie T."/>
            <person name="Fulton L."/>
            <person name="Fulton R."/>
            <person name="Fronick C."/>
            <person name="O'Laughlin M."/>
            <person name="Godfrey J."/>
            <person name="Miner T."/>
            <person name="Herter B."/>
            <person name="Appelbaum E."/>
            <person name="Cordes M."/>
            <person name="Lek S."/>
            <person name="Wollam A."/>
            <person name="Pepin K.H."/>
            <person name="Palsikar V.B."/>
            <person name="Mitreva M."/>
            <person name="Wilson R.K."/>
        </authorList>
    </citation>
    <scope>NUCLEOTIDE SEQUENCE [LARGE SCALE GENOMIC DNA]</scope>
    <source>
        <strain evidence="2 3">ATCC 14665</strain>
    </source>
</reference>
<protein>
    <recommendedName>
        <fullName evidence="4">DUF998 domain-containing protein</fullName>
    </recommendedName>
</protein>
<evidence type="ECO:0000256" key="1">
    <source>
        <dbReference type="SAM" id="Phobius"/>
    </source>
</evidence>
<sequence>RPRSEAAVLAVLCVVALAAVAVTLGALVVLHLAPSGLSPLRDPVSAYGISRFSLLYRAQTLGTAVSAAALAVALPVAGVGAVTAAVIALIVLAVTRGVISWVPMDAEGAPRTSTGRTHNLLAFGAFAAASVGGFMVGIAFGSTGGLAVAAPLATTFGWIMSVASALTILASLIGALRPIFGLAERLIYVGMLAWLATTAVALMGR</sequence>
<dbReference type="PATRIC" id="fig|1358026.3.peg.3762"/>
<feature type="transmembrane region" description="Helical" evidence="1">
    <location>
        <begin position="146"/>
        <end position="174"/>
    </location>
</feature>
<feature type="transmembrane region" description="Helical" evidence="1">
    <location>
        <begin position="80"/>
        <end position="99"/>
    </location>
</feature>
<gene>
    <name evidence="2" type="ORF">N136_04650</name>
</gene>
<dbReference type="HOGENOM" id="CLU_1364109_0_0_11"/>
<feature type="transmembrane region" description="Helical" evidence="1">
    <location>
        <begin position="186"/>
        <end position="204"/>
    </location>
</feature>
<evidence type="ECO:0000313" key="3">
    <source>
        <dbReference type="Proteomes" id="UP000016605"/>
    </source>
</evidence>
<dbReference type="Proteomes" id="UP000016605">
    <property type="component" value="Unassembled WGS sequence"/>
</dbReference>
<dbReference type="AlphaFoldDB" id="U2SPX6"/>
<keyword evidence="1" id="KW-0812">Transmembrane</keyword>
<organism evidence="2 3">
    <name type="scientific">Leifsonia aquatica ATCC 14665</name>
    <dbReference type="NCBI Taxonomy" id="1358026"/>
    <lineage>
        <taxon>Bacteria</taxon>
        <taxon>Bacillati</taxon>
        <taxon>Actinomycetota</taxon>
        <taxon>Actinomycetes</taxon>
        <taxon>Micrococcales</taxon>
        <taxon>Microbacteriaceae</taxon>
        <taxon>Leifsonia</taxon>
    </lineage>
</organism>
<dbReference type="EMBL" id="AWVQ01000854">
    <property type="protein sequence ID" value="ERK67443.1"/>
    <property type="molecule type" value="Genomic_DNA"/>
</dbReference>
<proteinExistence type="predicted"/>
<feature type="non-terminal residue" evidence="2">
    <location>
        <position position="1"/>
    </location>
</feature>
<evidence type="ECO:0000313" key="2">
    <source>
        <dbReference type="EMBL" id="ERK67443.1"/>
    </source>
</evidence>
<dbReference type="InterPro" id="IPR009339">
    <property type="entry name" value="DUF998"/>
</dbReference>
<name>U2SPX6_LEIAQ</name>
<dbReference type="RefSeq" id="WP_021765703.1">
    <property type="nucleotide sequence ID" value="NZ_KI272792.1"/>
</dbReference>
<feature type="transmembrane region" description="Helical" evidence="1">
    <location>
        <begin position="120"/>
        <end position="140"/>
    </location>
</feature>